<evidence type="ECO:0000313" key="2">
    <source>
        <dbReference type="EMBL" id="CAC9268388.1"/>
    </source>
</evidence>
<dbReference type="AlphaFoldDB" id="A0A9N8CXJ3"/>
<evidence type="ECO:0000313" key="1">
    <source>
        <dbReference type="EMBL" id="CAB5608076.1"/>
    </source>
</evidence>
<evidence type="ECO:0000313" key="4">
    <source>
        <dbReference type="Proteomes" id="UP000837205"/>
    </source>
</evidence>
<dbReference type="EMBL" id="CAIIUA010000006">
    <property type="protein sequence ID" value="CAC9268388.1"/>
    <property type="molecule type" value="Genomic_DNA"/>
</dbReference>
<evidence type="ECO:0000313" key="3">
    <source>
        <dbReference type="Proteomes" id="UP000834503"/>
    </source>
</evidence>
<accession>A0A9N8CXJ3</accession>
<protein>
    <submittedName>
        <fullName evidence="1">Uncharacterized protein</fullName>
    </submittedName>
</protein>
<name>A0A9N8CXJ3_9ENTR</name>
<comment type="caution">
    <text evidence="1">The sequence shown here is derived from an EMBL/GenBank/DDBJ whole genome shotgun (WGS) entry which is preliminary data.</text>
</comment>
<dbReference type="EMBL" id="CAHPQX010000052">
    <property type="protein sequence ID" value="CAB5608076.1"/>
    <property type="molecule type" value="Genomic_DNA"/>
</dbReference>
<reference evidence="1" key="1">
    <citation type="submission" date="2020-05" db="EMBL/GenBank/DDBJ databases">
        <authorList>
            <person name="Delgado-Blas J."/>
        </authorList>
    </citation>
    <scope>NUCLEOTIDE SEQUENCE</scope>
    <source>
        <strain evidence="1">BB1459</strain>
        <strain evidence="2">BB1480</strain>
    </source>
</reference>
<dbReference type="Proteomes" id="UP000837205">
    <property type="component" value="Unassembled WGS sequence"/>
</dbReference>
<proteinExistence type="predicted"/>
<keyword evidence="4" id="KW-1185">Reference proteome</keyword>
<sequence>MNAAPVHRNAAGFAELADLPVVDAEAGECLILVGA</sequence>
<dbReference type="Proteomes" id="UP000834503">
    <property type="component" value="Unassembled WGS sequence"/>
</dbReference>
<gene>
    <name evidence="1" type="ORF">GHA_05572</name>
    <name evidence="2" type="ORF">TML_06120</name>
</gene>
<organism evidence="1 3">
    <name type="scientific">Citrobacter werkmanii</name>
    <dbReference type="NCBI Taxonomy" id="67827"/>
    <lineage>
        <taxon>Bacteria</taxon>
        <taxon>Pseudomonadati</taxon>
        <taxon>Pseudomonadota</taxon>
        <taxon>Gammaproteobacteria</taxon>
        <taxon>Enterobacterales</taxon>
        <taxon>Enterobacteriaceae</taxon>
        <taxon>Citrobacter</taxon>
        <taxon>Citrobacter freundii complex</taxon>
    </lineage>
</organism>